<evidence type="ECO:0000313" key="1">
    <source>
        <dbReference type="EMBL" id="CAB4180428.1"/>
    </source>
</evidence>
<dbReference type="EMBL" id="LR796994">
    <property type="protein sequence ID" value="CAB4180428.1"/>
    <property type="molecule type" value="Genomic_DNA"/>
</dbReference>
<reference evidence="1" key="1">
    <citation type="submission" date="2020-05" db="EMBL/GenBank/DDBJ databases">
        <authorList>
            <person name="Chiriac C."/>
            <person name="Salcher M."/>
            <person name="Ghai R."/>
            <person name="Kavagutti S V."/>
        </authorList>
    </citation>
    <scope>NUCLEOTIDE SEQUENCE</scope>
</reference>
<sequence>MQLNRHQMLRKFYELSQAIEVCGASPELTAAVIKCGDLMREFDSMLDVSGTTPDVIVARSLMAEIGRQAVADPSNPPVYVVCDRPPGHESPRFVEVEDAKGRGLTFGWTPHERTLGYWRLGPFYARKA</sequence>
<proteinExistence type="predicted"/>
<name>A0A6J5QGW6_9CAUD</name>
<accession>A0A6J5QGW6</accession>
<protein>
    <submittedName>
        <fullName evidence="1">Uncharacterized protein</fullName>
    </submittedName>
</protein>
<organism evidence="1">
    <name type="scientific">uncultured Caudovirales phage</name>
    <dbReference type="NCBI Taxonomy" id="2100421"/>
    <lineage>
        <taxon>Viruses</taxon>
        <taxon>Duplodnaviria</taxon>
        <taxon>Heunggongvirae</taxon>
        <taxon>Uroviricota</taxon>
        <taxon>Caudoviricetes</taxon>
        <taxon>Peduoviridae</taxon>
        <taxon>Maltschvirus</taxon>
        <taxon>Maltschvirus maltsch</taxon>
    </lineage>
</organism>
<gene>
    <name evidence="1" type="ORF">UFOVP1040_52</name>
</gene>